<evidence type="ECO:0000256" key="6">
    <source>
        <dbReference type="HAMAP-Rule" id="MF_00117"/>
    </source>
</evidence>
<dbReference type="STRING" id="140314.SAMN04488076_106117"/>
<keyword evidence="5 6" id="KW-0676">Redox-active center</keyword>
<dbReference type="RefSeq" id="WP_087033187.1">
    <property type="nucleotide sequence ID" value="NZ_FJNE01000004.1"/>
</dbReference>
<comment type="PTM">
    <text evidence="6">Under oxidizing conditions two disulfide bonds are formed involving the reactive cysteines. Under reducing conditions zinc is bound to the reactive cysteines and the protein is inactive.</text>
</comment>
<evidence type="ECO:0000256" key="5">
    <source>
        <dbReference type="ARBA" id="ARBA00023284"/>
    </source>
</evidence>
<dbReference type="Gene3D" id="3.55.30.10">
    <property type="entry name" value="Hsp33 domain"/>
    <property type="match status" value="1"/>
</dbReference>
<protein>
    <recommendedName>
        <fullName evidence="6">33 kDa chaperonin</fullName>
    </recommendedName>
    <alternativeName>
        <fullName evidence="6">Heat shock protein 33 homolog</fullName>
        <shortName evidence="6">HSP33</shortName>
    </alternativeName>
</protein>
<dbReference type="InterPro" id="IPR016153">
    <property type="entry name" value="Heat_shock_Hsp33_N"/>
</dbReference>
<evidence type="ECO:0000256" key="3">
    <source>
        <dbReference type="ARBA" id="ARBA00023157"/>
    </source>
</evidence>
<dbReference type="PIRSF" id="PIRSF005261">
    <property type="entry name" value="Heat_shock_Hsp33"/>
    <property type="match status" value="1"/>
</dbReference>
<feature type="disulfide bond" description="Redox-active" evidence="6">
    <location>
        <begin position="271"/>
        <end position="274"/>
    </location>
</feature>
<dbReference type="CDD" id="cd00498">
    <property type="entry name" value="Hsp33"/>
    <property type="match status" value="1"/>
</dbReference>
<dbReference type="PANTHER" id="PTHR30111:SF1">
    <property type="entry name" value="33 KDA CHAPERONIN"/>
    <property type="match status" value="1"/>
</dbReference>
<dbReference type="SUPFAM" id="SSF64397">
    <property type="entry name" value="Hsp33 domain"/>
    <property type="match status" value="1"/>
</dbReference>
<sequence>MKDYIVKALAYDGQFRVYAIKATATVGEAQRRHDTWSASSAALGRTMVGTLLLASAGLKNEEKMTVIVDGDGLGGRILADANGKGDVKAYITNPHVSLELNSQGKLDVRAVVGTEGTLTVIKDLGMKEPFSGQVSIVSGELGEDFTYYMANSEQVPSAIGLSVLVDTDESIKAAGGFMIQVMPDASDEAITQVEKNIAAIPLVSRLMESGETPEQILYRILGEENVQILETMPVQFKCDCSRERFAEGLSSIGKEELLDMIHEDHGAEVVCHFCGEKYHYAESDLQELVDAIDEKRAADFK</sequence>
<dbReference type="EMBL" id="FJNE01000004">
    <property type="protein sequence ID" value="CZQ93232.1"/>
    <property type="molecule type" value="Genomic_DNA"/>
</dbReference>
<keyword evidence="1 6" id="KW-0963">Cytoplasm</keyword>
<reference evidence="7 8" key="1">
    <citation type="submission" date="2016-02" db="EMBL/GenBank/DDBJ databases">
        <authorList>
            <person name="Wen L."/>
            <person name="He K."/>
            <person name="Yang H."/>
        </authorList>
    </citation>
    <scope>NUCLEOTIDE SEQUENCE [LARGE SCALE GENOMIC DNA]</scope>
    <source>
        <strain evidence="7">Trichococcus palustris</strain>
    </source>
</reference>
<dbReference type="Gene3D" id="3.90.1280.10">
    <property type="entry name" value="HSP33 redox switch-like"/>
    <property type="match status" value="1"/>
</dbReference>
<keyword evidence="8" id="KW-1185">Reference proteome</keyword>
<dbReference type="InterPro" id="IPR016154">
    <property type="entry name" value="Heat_shock_Hsp33_C"/>
</dbReference>
<dbReference type="Proteomes" id="UP000242754">
    <property type="component" value="Unassembled WGS sequence"/>
</dbReference>
<proteinExistence type="inferred from homology"/>
<organism evidence="7 8">
    <name type="scientific">Trichococcus palustris</name>
    <dbReference type="NCBI Taxonomy" id="140314"/>
    <lineage>
        <taxon>Bacteria</taxon>
        <taxon>Bacillati</taxon>
        <taxon>Bacillota</taxon>
        <taxon>Bacilli</taxon>
        <taxon>Lactobacillales</taxon>
        <taxon>Carnobacteriaceae</taxon>
        <taxon>Trichococcus</taxon>
    </lineage>
</organism>
<keyword evidence="7" id="KW-0346">Stress response</keyword>
<evidence type="ECO:0000256" key="1">
    <source>
        <dbReference type="ARBA" id="ARBA00022490"/>
    </source>
</evidence>
<dbReference type="GO" id="GO:0042026">
    <property type="term" value="P:protein refolding"/>
    <property type="evidence" value="ECO:0007669"/>
    <property type="project" value="TreeGrafter"/>
</dbReference>
<comment type="similarity">
    <text evidence="6">Belongs to the HSP33 family.</text>
</comment>
<name>A0A143YLU9_9LACT</name>
<dbReference type="HAMAP" id="MF_00117">
    <property type="entry name" value="HslO"/>
    <property type="match status" value="1"/>
</dbReference>
<dbReference type="GO" id="GO:0005737">
    <property type="term" value="C:cytoplasm"/>
    <property type="evidence" value="ECO:0007669"/>
    <property type="project" value="UniProtKB-SubCell"/>
</dbReference>
<dbReference type="Pfam" id="PF01430">
    <property type="entry name" value="HSP33"/>
    <property type="match status" value="1"/>
</dbReference>
<evidence type="ECO:0000256" key="2">
    <source>
        <dbReference type="ARBA" id="ARBA00022833"/>
    </source>
</evidence>
<dbReference type="SUPFAM" id="SSF118352">
    <property type="entry name" value="HSP33 redox switch-like"/>
    <property type="match status" value="1"/>
</dbReference>
<feature type="disulfide bond" description="Redox-active" evidence="6">
    <location>
        <begin position="238"/>
        <end position="240"/>
    </location>
</feature>
<dbReference type="AlphaFoldDB" id="A0A143YLU9"/>
<gene>
    <name evidence="6" type="primary">hslO</name>
    <name evidence="7" type="ORF">Tpal_1606</name>
</gene>
<accession>A0A143YLU9</accession>
<dbReference type="NCBIfam" id="NF001033">
    <property type="entry name" value="PRK00114.1"/>
    <property type="match status" value="1"/>
</dbReference>
<comment type="function">
    <text evidence="6">Redox regulated molecular chaperone. Protects both thermally unfolding and oxidatively damaged proteins from irreversible aggregation. Plays an important role in the bacterial defense system toward oxidative stress.</text>
</comment>
<dbReference type="PANTHER" id="PTHR30111">
    <property type="entry name" value="33 KDA CHAPERONIN"/>
    <property type="match status" value="1"/>
</dbReference>
<keyword evidence="2 6" id="KW-0862">Zinc</keyword>
<dbReference type="GO" id="GO:0051082">
    <property type="term" value="F:unfolded protein binding"/>
    <property type="evidence" value="ECO:0007669"/>
    <property type="project" value="UniProtKB-UniRule"/>
</dbReference>
<dbReference type="GO" id="GO:0044183">
    <property type="term" value="F:protein folding chaperone"/>
    <property type="evidence" value="ECO:0007669"/>
    <property type="project" value="TreeGrafter"/>
</dbReference>
<comment type="subcellular location">
    <subcellularLocation>
        <location evidence="6">Cytoplasm</location>
    </subcellularLocation>
</comment>
<keyword evidence="3 6" id="KW-1015">Disulfide bond</keyword>
<dbReference type="OrthoDB" id="9776534at2"/>
<keyword evidence="4 6" id="KW-0143">Chaperone</keyword>
<evidence type="ECO:0000313" key="8">
    <source>
        <dbReference type="Proteomes" id="UP000242754"/>
    </source>
</evidence>
<evidence type="ECO:0000256" key="4">
    <source>
        <dbReference type="ARBA" id="ARBA00023186"/>
    </source>
</evidence>
<dbReference type="InterPro" id="IPR000397">
    <property type="entry name" value="Heat_shock_Hsp33"/>
</dbReference>
<evidence type="ECO:0000313" key="7">
    <source>
        <dbReference type="EMBL" id="CZQ93232.1"/>
    </source>
</evidence>